<comment type="caution">
    <text evidence="2">The sequence shown here is derived from an EMBL/GenBank/DDBJ whole genome shotgun (WGS) entry which is preliminary data.</text>
</comment>
<dbReference type="GO" id="GO:0005506">
    <property type="term" value="F:iron ion binding"/>
    <property type="evidence" value="ECO:0007669"/>
    <property type="project" value="InterPro"/>
</dbReference>
<evidence type="ECO:0000313" key="2">
    <source>
        <dbReference type="EMBL" id="OGH58950.1"/>
    </source>
</evidence>
<dbReference type="GO" id="GO:0016226">
    <property type="term" value="P:iron-sulfur cluster assembly"/>
    <property type="evidence" value="ECO:0007669"/>
    <property type="project" value="InterPro"/>
</dbReference>
<feature type="domain" description="NIF system FeS cluster assembly NifU N-terminal" evidence="1">
    <location>
        <begin position="5"/>
        <end position="121"/>
    </location>
</feature>
<accession>A0A1F6LHQ2</accession>
<name>A0A1F6LHQ2_9BACT</name>
<proteinExistence type="predicted"/>
<evidence type="ECO:0000313" key="3">
    <source>
        <dbReference type="Proteomes" id="UP000177067"/>
    </source>
</evidence>
<reference evidence="2 3" key="1">
    <citation type="journal article" date="2016" name="Nat. Commun.">
        <title>Thousands of microbial genomes shed light on interconnected biogeochemical processes in an aquifer system.</title>
        <authorList>
            <person name="Anantharaman K."/>
            <person name="Brown C.T."/>
            <person name="Hug L.A."/>
            <person name="Sharon I."/>
            <person name="Castelle C.J."/>
            <person name="Probst A.J."/>
            <person name="Thomas B.C."/>
            <person name="Singh A."/>
            <person name="Wilkins M.J."/>
            <person name="Karaoz U."/>
            <person name="Brodie E.L."/>
            <person name="Williams K.H."/>
            <person name="Hubbard S.S."/>
            <person name="Banfield J.F."/>
        </authorList>
    </citation>
    <scope>NUCLEOTIDE SEQUENCE [LARGE SCALE GENOMIC DNA]</scope>
</reference>
<dbReference type="Proteomes" id="UP000177067">
    <property type="component" value="Unassembled WGS sequence"/>
</dbReference>
<dbReference type="EMBL" id="MFPS01000008">
    <property type="protein sequence ID" value="OGH58950.1"/>
    <property type="molecule type" value="Genomic_DNA"/>
</dbReference>
<gene>
    <name evidence="2" type="ORF">A2725_04360</name>
</gene>
<protein>
    <recommendedName>
        <fullName evidence="1">NIF system FeS cluster assembly NifU N-terminal domain-containing protein</fullName>
    </recommendedName>
</protein>
<dbReference type="InterPro" id="IPR002871">
    <property type="entry name" value="NIF_FeS_clus_asmbl_NifU_N"/>
</dbReference>
<dbReference type="SUPFAM" id="SSF82649">
    <property type="entry name" value="SufE/NifU"/>
    <property type="match status" value="1"/>
</dbReference>
<dbReference type="GO" id="GO:0051536">
    <property type="term" value="F:iron-sulfur cluster binding"/>
    <property type="evidence" value="ECO:0007669"/>
    <property type="project" value="InterPro"/>
</dbReference>
<evidence type="ECO:0000259" key="1">
    <source>
        <dbReference type="Pfam" id="PF01592"/>
    </source>
</evidence>
<dbReference type="CDD" id="cd06664">
    <property type="entry name" value="IscU_like"/>
    <property type="match status" value="1"/>
</dbReference>
<dbReference type="Gene3D" id="3.90.1010.10">
    <property type="match status" value="1"/>
</dbReference>
<sequence length="124" mass="13934">MDELYKEFILELNRNPLHKKVLNNFDIEQKAVNKSCGDDIKIQIKLDQNGIILDVGYQGQGCAISQAGVSLLLDNIIKKKVSDIQAYDEEKMIDIFGTDIIYSRKKCLMLGLDAVIAGLNSMKK</sequence>
<organism evidence="2 3">
    <name type="scientific">Candidatus Magasanikbacteria bacterium RIFCSPHIGHO2_01_FULL_33_34</name>
    <dbReference type="NCBI Taxonomy" id="1798671"/>
    <lineage>
        <taxon>Bacteria</taxon>
        <taxon>Candidatus Magasanikiibacteriota</taxon>
    </lineage>
</organism>
<dbReference type="AlphaFoldDB" id="A0A1F6LHQ2"/>
<dbReference type="Pfam" id="PF01592">
    <property type="entry name" value="NifU_N"/>
    <property type="match status" value="1"/>
</dbReference>